<evidence type="ECO:0000313" key="3">
    <source>
        <dbReference type="Proteomes" id="UP001499987"/>
    </source>
</evidence>
<reference evidence="2 3" key="1">
    <citation type="journal article" date="2019" name="Int. J. Syst. Evol. Microbiol.">
        <title>The Global Catalogue of Microorganisms (GCM) 10K type strain sequencing project: providing services to taxonomists for standard genome sequencing and annotation.</title>
        <authorList>
            <consortium name="The Broad Institute Genomics Platform"/>
            <consortium name="The Broad Institute Genome Sequencing Center for Infectious Disease"/>
            <person name="Wu L."/>
            <person name="Ma J."/>
        </authorList>
    </citation>
    <scope>NUCLEOTIDE SEQUENCE [LARGE SCALE GENOMIC DNA]</scope>
    <source>
        <strain evidence="2 3">JCM 13002</strain>
    </source>
</reference>
<gene>
    <name evidence="2" type="ORF">GCM10009663_68680</name>
</gene>
<feature type="compositionally biased region" description="Basic residues" evidence="1">
    <location>
        <begin position="1"/>
        <end position="11"/>
    </location>
</feature>
<sequence length="165" mass="16165">MAARAPQHRRPSAPGLPAGVAPALLPEGTDGTRSAGGGGTTGARSAGRPSAGAAAGTGYDTVTVSVRHGLEAVDILRLRGACGAVLQSRGGAAVSFLVPAGTARGWHLPGSSCSPGAVLLPATDPRWIMAPAGPQALARPTDAWVLRSALCEAACTLTAGGLGPF</sequence>
<feature type="compositionally biased region" description="Low complexity" evidence="1">
    <location>
        <begin position="13"/>
        <end position="33"/>
    </location>
</feature>
<evidence type="ECO:0000313" key="2">
    <source>
        <dbReference type="EMBL" id="GAA1118984.1"/>
    </source>
</evidence>
<accession>A0ABN1U737</accession>
<organism evidence="2 3">
    <name type="scientific">Kitasatospora arboriphila</name>
    <dbReference type="NCBI Taxonomy" id="258052"/>
    <lineage>
        <taxon>Bacteria</taxon>
        <taxon>Bacillati</taxon>
        <taxon>Actinomycetota</taxon>
        <taxon>Actinomycetes</taxon>
        <taxon>Kitasatosporales</taxon>
        <taxon>Streptomycetaceae</taxon>
        <taxon>Kitasatospora</taxon>
    </lineage>
</organism>
<comment type="caution">
    <text evidence="2">The sequence shown here is derived from an EMBL/GenBank/DDBJ whole genome shotgun (WGS) entry which is preliminary data.</text>
</comment>
<name>A0ABN1U737_9ACTN</name>
<dbReference type="EMBL" id="BAAALD010000111">
    <property type="protein sequence ID" value="GAA1118984.1"/>
    <property type="molecule type" value="Genomic_DNA"/>
</dbReference>
<evidence type="ECO:0000256" key="1">
    <source>
        <dbReference type="SAM" id="MobiDB-lite"/>
    </source>
</evidence>
<dbReference type="RefSeq" id="WP_344627646.1">
    <property type="nucleotide sequence ID" value="NZ_BAAALD010000111.1"/>
</dbReference>
<protein>
    <submittedName>
        <fullName evidence="2">Uncharacterized protein</fullName>
    </submittedName>
</protein>
<proteinExistence type="predicted"/>
<feature type="region of interest" description="Disordered" evidence="1">
    <location>
        <begin position="1"/>
        <end position="55"/>
    </location>
</feature>
<dbReference type="Proteomes" id="UP001499987">
    <property type="component" value="Unassembled WGS sequence"/>
</dbReference>
<feature type="compositionally biased region" description="Low complexity" evidence="1">
    <location>
        <begin position="42"/>
        <end position="55"/>
    </location>
</feature>
<keyword evidence="3" id="KW-1185">Reference proteome</keyword>